<organism evidence="1 2">
    <name type="scientific">Diaphorobacter limosus</name>
    <dbReference type="NCBI Taxonomy" id="3036128"/>
    <lineage>
        <taxon>Bacteria</taxon>
        <taxon>Pseudomonadati</taxon>
        <taxon>Pseudomonadota</taxon>
        <taxon>Betaproteobacteria</taxon>
        <taxon>Burkholderiales</taxon>
        <taxon>Comamonadaceae</taxon>
        <taxon>Diaphorobacter</taxon>
    </lineage>
</organism>
<name>A0ABZ0J3L4_9BURK</name>
<protein>
    <submittedName>
        <fullName evidence="1">Uncharacterized protein</fullName>
    </submittedName>
</protein>
<accession>A0ABZ0J3L4</accession>
<keyword evidence="2" id="KW-1185">Reference proteome</keyword>
<reference evidence="1 2" key="1">
    <citation type="submission" date="2023-03" db="EMBL/GenBank/DDBJ databases">
        <title>Diaphorobacter basophil sp. nov., isolated from a sewage-treatment plant.</title>
        <authorList>
            <person name="Yang K."/>
        </authorList>
    </citation>
    <scope>NUCLEOTIDE SEQUENCE [LARGE SCALE GENOMIC DNA]</scope>
    <source>
        <strain evidence="1 2">Y-1</strain>
    </source>
</reference>
<gene>
    <name evidence="1" type="ORF">P4826_18100</name>
</gene>
<evidence type="ECO:0000313" key="2">
    <source>
        <dbReference type="Proteomes" id="UP001303211"/>
    </source>
</evidence>
<dbReference type="EMBL" id="CP136921">
    <property type="protein sequence ID" value="WOO32274.1"/>
    <property type="molecule type" value="Genomic_DNA"/>
</dbReference>
<sequence>MNISGFTTQTLIEFYDKVRDCLRKDDENPSADKVYGVRSFQDWRGFADAIEKELTERSQTFTPIQW</sequence>
<evidence type="ECO:0000313" key="1">
    <source>
        <dbReference type="EMBL" id="WOO32274.1"/>
    </source>
</evidence>
<proteinExistence type="predicted"/>
<dbReference type="Proteomes" id="UP001303211">
    <property type="component" value="Chromosome"/>
</dbReference>
<dbReference type="RefSeq" id="WP_317701738.1">
    <property type="nucleotide sequence ID" value="NZ_CP136921.1"/>
</dbReference>